<keyword evidence="1" id="KW-0378">Hydrolase</keyword>
<evidence type="ECO:0000313" key="2">
    <source>
        <dbReference type="Proteomes" id="UP000814128"/>
    </source>
</evidence>
<comment type="caution">
    <text evidence="1">The sequence shown here is derived from an EMBL/GenBank/DDBJ whole genome shotgun (WGS) entry which is preliminary data.</text>
</comment>
<feature type="non-terminal residue" evidence="1">
    <location>
        <position position="1"/>
    </location>
</feature>
<name>A0ACB8Q8K8_9AGAM</name>
<sequence>ALGLVPPLPSPRRAPDFSHGFTLSTHLVPAAYPRTTAYFSSFPPAPENETKEERQIRVRKLELELWDLRRRYEKGELDEMEKNENVLWMCFNRYVRRSAERDGKQTGLTLFCAHANGMHKETFEPMLHRLLALSEKDDSYRIDEIWTFDAVQHGDSALVNGNRSGPLYDWMDNTRDMLNFLLHYLPETVSSMPLPIHLEELPARVVAKRRKEGFSARHLVAVGHSFGGCTLVLGAYHMPEIFSGLALIDPVILPAPPSMDRSTALRNYVANSFARRSSWPSRDEAYMLLKKSPFFRSWDDNVLSHYVLYAMTPTLNGQVRLKCSGYDEAYVFADRLASWEAFTVLPAVDSRIPIKWIVCPARLSVAEREDVQQARVWRRPVNTTSVVLSDGGHLV</sequence>
<accession>A0ACB8Q8K8</accession>
<reference evidence="1" key="2">
    <citation type="journal article" date="2022" name="New Phytol.">
        <title>Evolutionary transition to the ectomycorrhizal habit in the genomes of a hyperdiverse lineage of mushroom-forming fungi.</title>
        <authorList>
            <person name="Looney B."/>
            <person name="Miyauchi S."/>
            <person name="Morin E."/>
            <person name="Drula E."/>
            <person name="Courty P.E."/>
            <person name="Kohler A."/>
            <person name="Kuo A."/>
            <person name="LaButti K."/>
            <person name="Pangilinan J."/>
            <person name="Lipzen A."/>
            <person name="Riley R."/>
            <person name="Andreopoulos W."/>
            <person name="He G."/>
            <person name="Johnson J."/>
            <person name="Nolan M."/>
            <person name="Tritt A."/>
            <person name="Barry K.W."/>
            <person name="Grigoriev I.V."/>
            <person name="Nagy L.G."/>
            <person name="Hibbett D."/>
            <person name="Henrissat B."/>
            <person name="Matheny P.B."/>
            <person name="Labbe J."/>
            <person name="Martin F.M."/>
        </authorList>
    </citation>
    <scope>NUCLEOTIDE SEQUENCE</scope>
    <source>
        <strain evidence="1">EC-137</strain>
    </source>
</reference>
<protein>
    <submittedName>
        <fullName evidence="1">Alpha/beta hydrolase family-domain-containing protein</fullName>
    </submittedName>
</protein>
<organism evidence="1 2">
    <name type="scientific">Vararia minispora EC-137</name>
    <dbReference type="NCBI Taxonomy" id="1314806"/>
    <lineage>
        <taxon>Eukaryota</taxon>
        <taxon>Fungi</taxon>
        <taxon>Dikarya</taxon>
        <taxon>Basidiomycota</taxon>
        <taxon>Agaricomycotina</taxon>
        <taxon>Agaricomycetes</taxon>
        <taxon>Russulales</taxon>
        <taxon>Lachnocladiaceae</taxon>
        <taxon>Vararia</taxon>
    </lineage>
</organism>
<reference evidence="1" key="1">
    <citation type="submission" date="2021-02" db="EMBL/GenBank/DDBJ databases">
        <authorList>
            <consortium name="DOE Joint Genome Institute"/>
            <person name="Ahrendt S."/>
            <person name="Looney B.P."/>
            <person name="Miyauchi S."/>
            <person name="Morin E."/>
            <person name="Drula E."/>
            <person name="Courty P.E."/>
            <person name="Chicoki N."/>
            <person name="Fauchery L."/>
            <person name="Kohler A."/>
            <person name="Kuo A."/>
            <person name="Labutti K."/>
            <person name="Pangilinan J."/>
            <person name="Lipzen A."/>
            <person name="Riley R."/>
            <person name="Andreopoulos W."/>
            <person name="He G."/>
            <person name="Johnson J."/>
            <person name="Barry K.W."/>
            <person name="Grigoriev I.V."/>
            <person name="Nagy L."/>
            <person name="Hibbett D."/>
            <person name="Henrissat B."/>
            <person name="Matheny P.B."/>
            <person name="Labbe J."/>
            <person name="Martin F."/>
        </authorList>
    </citation>
    <scope>NUCLEOTIDE SEQUENCE</scope>
    <source>
        <strain evidence="1">EC-137</strain>
    </source>
</reference>
<evidence type="ECO:0000313" key="1">
    <source>
        <dbReference type="EMBL" id="KAI0028058.1"/>
    </source>
</evidence>
<dbReference type="EMBL" id="MU273797">
    <property type="protein sequence ID" value="KAI0028058.1"/>
    <property type="molecule type" value="Genomic_DNA"/>
</dbReference>
<gene>
    <name evidence="1" type="ORF">K488DRAFT_29163</name>
</gene>
<dbReference type="Proteomes" id="UP000814128">
    <property type="component" value="Unassembled WGS sequence"/>
</dbReference>
<proteinExistence type="predicted"/>
<feature type="non-terminal residue" evidence="1">
    <location>
        <position position="395"/>
    </location>
</feature>
<keyword evidence="2" id="KW-1185">Reference proteome</keyword>